<feature type="domain" description="CinA C-terminal" evidence="1">
    <location>
        <begin position="14"/>
        <end position="164"/>
    </location>
</feature>
<dbReference type="InterPro" id="IPR008136">
    <property type="entry name" value="CinA_C"/>
</dbReference>
<organism evidence="2 3">
    <name type="scientific">Commensalibacter melissae</name>
    <dbReference type="NCBI Taxonomy" id="2070537"/>
    <lineage>
        <taxon>Bacteria</taxon>
        <taxon>Pseudomonadati</taxon>
        <taxon>Pseudomonadota</taxon>
        <taxon>Alphaproteobacteria</taxon>
        <taxon>Acetobacterales</taxon>
        <taxon>Acetobacteraceae</taxon>
    </lineage>
</organism>
<evidence type="ECO:0000313" key="3">
    <source>
        <dbReference type="Proteomes" id="UP000247565"/>
    </source>
</evidence>
<keyword evidence="3" id="KW-1185">Reference proteome</keyword>
<accession>A0A318N2B6</accession>
<name>A0A318N2B6_9PROT</name>
<dbReference type="RefSeq" id="WP_110438016.1">
    <property type="nucleotide sequence ID" value="NZ_CP046393.1"/>
</dbReference>
<comment type="caution">
    <text evidence="2">The sequence shown here is derived from an EMBL/GenBank/DDBJ whole genome shotgun (WGS) entry which is preliminary data.</text>
</comment>
<sequence length="169" mass="18316">MNMTLLKNKCDKLCQDIALLSQKFPLKIVTAESCTAGLICSSLTNLAGSSHYIEGGLITYSNEMKKNILDVSENSLNQFGAVSEQVAKEMVQGALKKTPNANCAVSVTGIAGPDGGSFSKPIGLVWIAFKQSGHQPVVKKNNFYGNRNEIRLQATINALVLIKKHFTWV</sequence>
<proteinExistence type="predicted"/>
<evidence type="ECO:0000259" key="1">
    <source>
        <dbReference type="Pfam" id="PF02464"/>
    </source>
</evidence>
<dbReference type="NCBIfam" id="TIGR00199">
    <property type="entry name" value="PncC_domain"/>
    <property type="match status" value="1"/>
</dbReference>
<dbReference type="InterPro" id="IPR036653">
    <property type="entry name" value="CinA-like_C"/>
</dbReference>
<dbReference type="OrthoDB" id="9801454at2"/>
<protein>
    <submittedName>
        <fullName evidence="2">Damage-inducible protein CinA</fullName>
    </submittedName>
</protein>
<reference evidence="2 3" key="1">
    <citation type="submission" date="2018-05" db="EMBL/GenBank/DDBJ databases">
        <title>Reference genomes for bee gut microbiota database.</title>
        <authorList>
            <person name="Ellegaard K.M."/>
        </authorList>
    </citation>
    <scope>NUCLEOTIDE SEQUENCE [LARGE SCALE GENOMIC DNA]</scope>
    <source>
        <strain evidence="2 3">ESL0284</strain>
    </source>
</reference>
<dbReference type="SUPFAM" id="SSF142433">
    <property type="entry name" value="CinA-like"/>
    <property type="match status" value="1"/>
</dbReference>
<dbReference type="Proteomes" id="UP000247565">
    <property type="component" value="Unassembled WGS sequence"/>
</dbReference>
<gene>
    <name evidence="2" type="ORF">DK869_00335</name>
</gene>
<dbReference type="Gene3D" id="3.90.950.20">
    <property type="entry name" value="CinA-like"/>
    <property type="match status" value="1"/>
</dbReference>
<dbReference type="AlphaFoldDB" id="A0A318N2B6"/>
<dbReference type="Pfam" id="PF02464">
    <property type="entry name" value="CinA"/>
    <property type="match status" value="1"/>
</dbReference>
<evidence type="ECO:0000313" key="2">
    <source>
        <dbReference type="EMBL" id="PXZ01496.1"/>
    </source>
</evidence>
<dbReference type="EMBL" id="QGLT01000001">
    <property type="protein sequence ID" value="PXZ01496.1"/>
    <property type="molecule type" value="Genomic_DNA"/>
</dbReference>